<protein>
    <submittedName>
        <fullName evidence="1">Uncharacterized protein</fullName>
    </submittedName>
</protein>
<name>A0AC61R3I7_9FIRM</name>
<dbReference type="EMBL" id="SRZB01000001">
    <property type="protein sequence ID" value="TGY00810.1"/>
    <property type="molecule type" value="Genomic_DNA"/>
</dbReference>
<dbReference type="Proteomes" id="UP000307720">
    <property type="component" value="Unassembled WGS sequence"/>
</dbReference>
<keyword evidence="2" id="KW-1185">Reference proteome</keyword>
<evidence type="ECO:0000313" key="2">
    <source>
        <dbReference type="Proteomes" id="UP000307720"/>
    </source>
</evidence>
<gene>
    <name evidence="1" type="ORF">E5357_01160</name>
</gene>
<organism evidence="1 2">
    <name type="scientific">Hominisplanchenecus murintestinalis</name>
    <dbReference type="NCBI Taxonomy" id="2941517"/>
    <lineage>
        <taxon>Bacteria</taxon>
        <taxon>Bacillati</taxon>
        <taxon>Bacillota</taxon>
        <taxon>Clostridia</taxon>
        <taxon>Lachnospirales</taxon>
        <taxon>Lachnospiraceae</taxon>
        <taxon>Hominisplanchenecus</taxon>
    </lineage>
</organism>
<comment type="caution">
    <text evidence="1">The sequence shown here is derived from an EMBL/GenBank/DDBJ whole genome shotgun (WGS) entry which is preliminary data.</text>
</comment>
<sequence>MEGYAGVSCEGGIALADAGLQEKIKHSYPEKYEAFMKRREYMRKILGIRVSDEILPMGNADAYYKPFMLSTKALAVERADI</sequence>
<accession>A0AC61R3I7</accession>
<evidence type="ECO:0000313" key="1">
    <source>
        <dbReference type="EMBL" id="TGY00810.1"/>
    </source>
</evidence>
<proteinExistence type="predicted"/>
<reference evidence="1" key="1">
    <citation type="submission" date="2019-04" db="EMBL/GenBank/DDBJ databases">
        <title>Microbes associate with the intestines of laboratory mice.</title>
        <authorList>
            <person name="Navarre W."/>
            <person name="Wong E."/>
            <person name="Huang K."/>
            <person name="Tropini C."/>
            <person name="Ng K."/>
            <person name="Yu B."/>
        </authorList>
    </citation>
    <scope>NUCLEOTIDE SEQUENCE</scope>
    <source>
        <strain evidence="1">NM72_1-8</strain>
    </source>
</reference>